<name>A0A024GK91_9STRA</name>
<keyword evidence="1" id="KW-0880">Kelch repeat</keyword>
<feature type="region of interest" description="Disordered" evidence="3">
    <location>
        <begin position="489"/>
        <end position="509"/>
    </location>
</feature>
<evidence type="ECO:0000313" key="5">
    <source>
        <dbReference type="Proteomes" id="UP000053237"/>
    </source>
</evidence>
<dbReference type="InterPro" id="IPR015915">
    <property type="entry name" value="Kelch-typ_b-propeller"/>
</dbReference>
<keyword evidence="5" id="KW-1185">Reference proteome</keyword>
<dbReference type="Pfam" id="PF01344">
    <property type="entry name" value="Kelch_1"/>
    <property type="match status" value="1"/>
</dbReference>
<reference evidence="4 5" key="1">
    <citation type="submission" date="2012-05" db="EMBL/GenBank/DDBJ databases">
        <title>Recombination and specialization in a pathogen metapopulation.</title>
        <authorList>
            <person name="Gardiner A."/>
            <person name="Kemen E."/>
            <person name="Schultz-Larsen T."/>
            <person name="MacLean D."/>
            <person name="Van Oosterhout C."/>
            <person name="Jones J.D.G."/>
        </authorList>
    </citation>
    <scope>NUCLEOTIDE SEQUENCE [LARGE SCALE GENOMIC DNA]</scope>
    <source>
        <strain evidence="4 5">Ac Nc2</strain>
    </source>
</reference>
<dbReference type="Pfam" id="PF24681">
    <property type="entry name" value="Kelch_KLHDC2_KLHL20_DRC7"/>
    <property type="match status" value="1"/>
</dbReference>
<accession>A0A024GK91</accession>
<dbReference type="InParanoid" id="A0A024GK91"/>
<dbReference type="EMBL" id="CAIX01000156">
    <property type="protein sequence ID" value="CCI47193.1"/>
    <property type="molecule type" value="Genomic_DNA"/>
</dbReference>
<dbReference type="SUPFAM" id="SSF89372">
    <property type="entry name" value="Fucose-specific lectin"/>
    <property type="match status" value="1"/>
</dbReference>
<keyword evidence="2" id="KW-0677">Repeat</keyword>
<evidence type="ECO:0000313" key="4">
    <source>
        <dbReference type="EMBL" id="CCI47193.1"/>
    </source>
</evidence>
<dbReference type="PANTHER" id="PTHR46093">
    <property type="entry name" value="ACYL-COA-BINDING DOMAIN-CONTAINING PROTEIN 5"/>
    <property type="match status" value="1"/>
</dbReference>
<dbReference type="PANTHER" id="PTHR46093:SF18">
    <property type="entry name" value="FIBRONECTIN TYPE-III DOMAIN-CONTAINING PROTEIN"/>
    <property type="match status" value="1"/>
</dbReference>
<evidence type="ECO:0000256" key="3">
    <source>
        <dbReference type="SAM" id="MobiDB-lite"/>
    </source>
</evidence>
<dbReference type="OrthoDB" id="10251809at2759"/>
<sequence>MSSVLLISPTSTQSKNCNEAITQQAGALSNRKEKTRSNREMEVRAWKNIESQGDSFTSRTGHTAIAHNQNVYLFGGTDCTGRQQDFFRFEIDTKRWTKVVSHGKKPSRRSGASGVVYRDRMYLFGGYEGRNGSYYNDLFCYDFETKNWNELKLSETNVCPQERTDHSMVVYGGNLYIFGGCDKSTRFDDLWRYDLAQKRWEQVSMSGDIPVPCFGHTAIVHENSHRLVVFGGWDGHNTLDNLYEFNFKTQLWKMLEAVGSIPPHRYRHSAVVFDDNMFVFGGVDKSQVRYNDLQRYNLVTNSWSEVCTTGNLPCSRTFHRAVLVENQMFLLGGYDGTYRLRDLYSIELGALCPMSLADLCAAFIRKNYRSMEKSAPFSALPADLLNHVVFRRDQTGVLRGKCNQCPDGRCDFYRHPRGKIPYPPQQSLEAAFECFCGHSNICHEAVDVSDTATAQRKPTNLHVSKVINDVYAPTLRLLRNAFCKRISDPSTKLRSSRPSRSVYSDTITE</sequence>
<dbReference type="SUPFAM" id="SSF117281">
    <property type="entry name" value="Kelch motif"/>
    <property type="match status" value="1"/>
</dbReference>
<dbReference type="SMART" id="SM00612">
    <property type="entry name" value="Kelch"/>
    <property type="match status" value="5"/>
</dbReference>
<organism evidence="4 5">
    <name type="scientific">Albugo candida</name>
    <dbReference type="NCBI Taxonomy" id="65357"/>
    <lineage>
        <taxon>Eukaryota</taxon>
        <taxon>Sar</taxon>
        <taxon>Stramenopiles</taxon>
        <taxon>Oomycota</taxon>
        <taxon>Peronosporomycetes</taxon>
        <taxon>Albuginales</taxon>
        <taxon>Albuginaceae</taxon>
        <taxon>Albugo</taxon>
    </lineage>
</organism>
<dbReference type="STRING" id="65357.A0A024GK91"/>
<gene>
    <name evidence="4" type="ORF">BN9_081710</name>
</gene>
<protein>
    <submittedName>
        <fullName evidence="4">Uncharacterized protein</fullName>
    </submittedName>
</protein>
<dbReference type="Gene3D" id="2.120.10.80">
    <property type="entry name" value="Kelch-type beta propeller"/>
    <property type="match status" value="2"/>
</dbReference>
<dbReference type="InterPro" id="IPR006652">
    <property type="entry name" value="Kelch_1"/>
</dbReference>
<dbReference type="AlphaFoldDB" id="A0A024GK91"/>
<evidence type="ECO:0000256" key="2">
    <source>
        <dbReference type="ARBA" id="ARBA00022737"/>
    </source>
</evidence>
<dbReference type="Proteomes" id="UP000053237">
    <property type="component" value="Unassembled WGS sequence"/>
</dbReference>
<proteinExistence type="predicted"/>
<comment type="caution">
    <text evidence="4">The sequence shown here is derived from an EMBL/GenBank/DDBJ whole genome shotgun (WGS) entry which is preliminary data.</text>
</comment>
<evidence type="ECO:0000256" key="1">
    <source>
        <dbReference type="ARBA" id="ARBA00022441"/>
    </source>
</evidence>